<sequence>MAERRRALVDQLADALRRGPFHTALRTAIQTRGLSLARLRAHLGRMDVRVAESTLSYWQRGVRHPDPLHALGTVRALETVLGLPPDSLVVLVGPPQRGRGRKPNASFAELITAGPTTRDLLRELGVDPEQVNADLEVRMITERVTIGADRSQGRVETLNASVAHAEGIDRYVAVYHGEVGGDAEKVRVSAGDGCRLGRVRREAHVVVFELVFDRRLAKDETVVLGYTVEDDTGMPCPGYYRLFRAPSGPFLLQYQLPPENLPARMVQEVRSSDALPPSLSRELYCDRGGVVSAYYPGMEPGIAGIALEWE</sequence>
<dbReference type="RefSeq" id="WP_378245921.1">
    <property type="nucleotide sequence ID" value="NZ_JBHSKF010000003.1"/>
</dbReference>
<evidence type="ECO:0008006" key="3">
    <source>
        <dbReference type="Google" id="ProtNLM"/>
    </source>
</evidence>
<protein>
    <recommendedName>
        <fullName evidence="3">XRE family transcriptional regulator</fullName>
    </recommendedName>
</protein>
<evidence type="ECO:0000313" key="2">
    <source>
        <dbReference type="Proteomes" id="UP001596157"/>
    </source>
</evidence>
<evidence type="ECO:0000313" key="1">
    <source>
        <dbReference type="EMBL" id="MFC5287215.1"/>
    </source>
</evidence>
<gene>
    <name evidence="1" type="ORF">ACFPM7_09160</name>
</gene>
<proteinExistence type="predicted"/>
<dbReference type="EMBL" id="JBHSKF010000003">
    <property type="protein sequence ID" value="MFC5287215.1"/>
    <property type="molecule type" value="Genomic_DNA"/>
</dbReference>
<accession>A0ABW0ELM4</accession>
<organism evidence="1 2">
    <name type="scientific">Actinokineospora guangxiensis</name>
    <dbReference type="NCBI Taxonomy" id="1490288"/>
    <lineage>
        <taxon>Bacteria</taxon>
        <taxon>Bacillati</taxon>
        <taxon>Actinomycetota</taxon>
        <taxon>Actinomycetes</taxon>
        <taxon>Pseudonocardiales</taxon>
        <taxon>Pseudonocardiaceae</taxon>
        <taxon>Actinokineospora</taxon>
    </lineage>
</organism>
<reference evidence="2" key="1">
    <citation type="journal article" date="2019" name="Int. J. Syst. Evol. Microbiol.">
        <title>The Global Catalogue of Microorganisms (GCM) 10K type strain sequencing project: providing services to taxonomists for standard genome sequencing and annotation.</title>
        <authorList>
            <consortium name="The Broad Institute Genomics Platform"/>
            <consortium name="The Broad Institute Genome Sequencing Center for Infectious Disease"/>
            <person name="Wu L."/>
            <person name="Ma J."/>
        </authorList>
    </citation>
    <scope>NUCLEOTIDE SEQUENCE [LARGE SCALE GENOMIC DNA]</scope>
    <source>
        <strain evidence="2">CCUG 59778</strain>
    </source>
</reference>
<dbReference type="Proteomes" id="UP001596157">
    <property type="component" value="Unassembled WGS sequence"/>
</dbReference>
<comment type="caution">
    <text evidence="1">The sequence shown here is derived from an EMBL/GenBank/DDBJ whole genome shotgun (WGS) entry which is preliminary data.</text>
</comment>
<keyword evidence="2" id="KW-1185">Reference proteome</keyword>
<name>A0ABW0ELM4_9PSEU</name>